<name>A0AAV4MYQ4_CAEEX</name>
<accession>A0AAV4MYQ4</accession>
<evidence type="ECO:0000313" key="3">
    <source>
        <dbReference type="Proteomes" id="UP001054945"/>
    </source>
</evidence>
<protein>
    <recommendedName>
        <fullName evidence="4">Transmembrane protein</fullName>
    </recommendedName>
</protein>
<dbReference type="EMBL" id="BPLR01020284">
    <property type="protein sequence ID" value="GIX76833.1"/>
    <property type="molecule type" value="Genomic_DNA"/>
</dbReference>
<dbReference type="Proteomes" id="UP001054945">
    <property type="component" value="Unassembled WGS sequence"/>
</dbReference>
<keyword evidence="3" id="KW-1185">Reference proteome</keyword>
<keyword evidence="1" id="KW-0472">Membrane</keyword>
<evidence type="ECO:0000256" key="1">
    <source>
        <dbReference type="SAM" id="Phobius"/>
    </source>
</evidence>
<comment type="caution">
    <text evidence="2">The sequence shown here is derived from an EMBL/GenBank/DDBJ whole genome shotgun (WGS) entry which is preliminary data.</text>
</comment>
<feature type="transmembrane region" description="Helical" evidence="1">
    <location>
        <begin position="73"/>
        <end position="96"/>
    </location>
</feature>
<evidence type="ECO:0008006" key="4">
    <source>
        <dbReference type="Google" id="ProtNLM"/>
    </source>
</evidence>
<gene>
    <name evidence="2" type="ORF">CEXT_318311</name>
</gene>
<reference evidence="2 3" key="1">
    <citation type="submission" date="2021-06" db="EMBL/GenBank/DDBJ databases">
        <title>Caerostris extrusa draft genome.</title>
        <authorList>
            <person name="Kono N."/>
            <person name="Arakawa K."/>
        </authorList>
    </citation>
    <scope>NUCLEOTIDE SEQUENCE [LARGE SCALE GENOMIC DNA]</scope>
</reference>
<keyword evidence="1" id="KW-0812">Transmembrane</keyword>
<feature type="transmembrane region" description="Helical" evidence="1">
    <location>
        <begin position="108"/>
        <end position="129"/>
    </location>
</feature>
<keyword evidence="1" id="KW-1133">Transmembrane helix</keyword>
<evidence type="ECO:0000313" key="2">
    <source>
        <dbReference type="EMBL" id="GIX76833.1"/>
    </source>
</evidence>
<organism evidence="2 3">
    <name type="scientific">Caerostris extrusa</name>
    <name type="common">Bark spider</name>
    <name type="synonym">Caerostris bankana</name>
    <dbReference type="NCBI Taxonomy" id="172846"/>
    <lineage>
        <taxon>Eukaryota</taxon>
        <taxon>Metazoa</taxon>
        <taxon>Ecdysozoa</taxon>
        <taxon>Arthropoda</taxon>
        <taxon>Chelicerata</taxon>
        <taxon>Arachnida</taxon>
        <taxon>Araneae</taxon>
        <taxon>Araneomorphae</taxon>
        <taxon>Entelegynae</taxon>
        <taxon>Araneoidea</taxon>
        <taxon>Araneidae</taxon>
        <taxon>Caerostris</taxon>
    </lineage>
</organism>
<dbReference type="AlphaFoldDB" id="A0AAV4MYQ4"/>
<proteinExistence type="predicted"/>
<sequence>MRAVSSGYIRFSLPQITLVSPTTPVFFPLLPDLSREKCEDGISGAAPERRAENNDRGMSSLAFGVCCVRSFPFFFSFLVVSLFSLMAMFSFAAAAASSLRAGFPFPSAGFFLLSAALGPFFFFCVMKLGSVEKLE</sequence>